<dbReference type="OrthoDB" id="9810980at2"/>
<dbReference type="RefSeq" id="WP_103870553.1">
    <property type="nucleotide sequence ID" value="NZ_FNUY01000001.1"/>
</dbReference>
<evidence type="ECO:0000313" key="13">
    <source>
        <dbReference type="Proteomes" id="UP000236743"/>
    </source>
</evidence>
<evidence type="ECO:0000256" key="2">
    <source>
        <dbReference type="ARBA" id="ARBA00009477"/>
    </source>
</evidence>
<accession>A0A1H5S5L9</accession>
<keyword evidence="8" id="KW-0472">Membrane</keyword>
<reference evidence="12 13" key="1">
    <citation type="submission" date="2016-10" db="EMBL/GenBank/DDBJ databases">
        <authorList>
            <person name="de Groot N.N."/>
        </authorList>
    </citation>
    <scope>NUCLEOTIDE SEQUENCE [LARGE SCALE GENOMIC DNA]</scope>
    <source>
        <strain evidence="12 13">DSM 26656</strain>
    </source>
</reference>
<name>A0A1H5S5L9_9HYPH</name>
<evidence type="ECO:0000256" key="6">
    <source>
        <dbReference type="ARBA" id="ARBA00022692"/>
    </source>
</evidence>
<dbReference type="Gene3D" id="1.10.287.1490">
    <property type="match status" value="1"/>
</dbReference>
<dbReference type="Proteomes" id="UP000236743">
    <property type="component" value="Unassembled WGS sequence"/>
</dbReference>
<evidence type="ECO:0000256" key="5">
    <source>
        <dbReference type="ARBA" id="ARBA00022519"/>
    </source>
</evidence>
<dbReference type="PRINTS" id="PR01490">
    <property type="entry name" value="RTXTOXIND"/>
</dbReference>
<dbReference type="InterPro" id="IPR058982">
    <property type="entry name" value="Beta-barrel_AprE"/>
</dbReference>
<dbReference type="AlphaFoldDB" id="A0A1H5S5L9"/>
<keyword evidence="5 9" id="KW-0997">Cell inner membrane</keyword>
<evidence type="ECO:0000259" key="11">
    <source>
        <dbReference type="Pfam" id="PF26002"/>
    </source>
</evidence>
<evidence type="ECO:0000259" key="10">
    <source>
        <dbReference type="Pfam" id="PF25994"/>
    </source>
</evidence>
<dbReference type="NCBIfam" id="TIGR01843">
    <property type="entry name" value="type_I_hlyD"/>
    <property type="match status" value="1"/>
</dbReference>
<evidence type="ECO:0000256" key="1">
    <source>
        <dbReference type="ARBA" id="ARBA00004377"/>
    </source>
</evidence>
<evidence type="ECO:0000313" key="12">
    <source>
        <dbReference type="EMBL" id="SEF45178.1"/>
    </source>
</evidence>
<keyword evidence="13" id="KW-1185">Reference proteome</keyword>
<dbReference type="PANTHER" id="PTHR30386">
    <property type="entry name" value="MEMBRANE FUSION SUBUNIT OF EMRAB-TOLC MULTIDRUG EFFLUX PUMP"/>
    <property type="match status" value="1"/>
</dbReference>
<gene>
    <name evidence="12" type="ORF">SAMN04488115_101130</name>
</gene>
<sequence length="447" mass="49147">MVAITAGAQPWYADVPRSTRWAKISGVVIVSTTVMGFGVWGNTAPISGAVIAPGVFVTTGQNKTIQHLEGGVIREIMVREGDIVMPGQLLVQLDDTSPRAELRRHLLKQIRLEAIEARLNAEAAGQTRLEFPAHLLARSADPDAVAMLRSQTATFVARQNNIANDIAAQQKGIDGLEEKITGSKAQLAAVAQQGQLLKEELAGKQALLERGYIRKPEVLSLQRSAANLQGEAGRITGDIGDARERIARAVEQIDGVRKTAIKTASEQLQDIGAELNDVRERIHTVKGVLDRSRIVTPVRGTVVKMRYHSTGGVIEAGKSIMEIVSLQEELIIESRVRPQDIDKIRHSQIATVRLTALNQRTTPMINGRVIYISADALPDERQRSYPSTSDLYVVRVRLESSSIAAIHDFQPTPGMPAEVYIQTTERTFFEYLMQPIRDSMARAFRES</sequence>
<dbReference type="Pfam" id="PF26002">
    <property type="entry name" value="Beta-barrel_AprE"/>
    <property type="match status" value="1"/>
</dbReference>
<dbReference type="PANTHER" id="PTHR30386:SF17">
    <property type="entry name" value="ALKALINE PROTEASE SECRETION PROTEIN APRE"/>
    <property type="match status" value="1"/>
</dbReference>
<evidence type="ECO:0000256" key="8">
    <source>
        <dbReference type="ARBA" id="ARBA00023136"/>
    </source>
</evidence>
<dbReference type="Gene3D" id="2.40.30.170">
    <property type="match status" value="1"/>
</dbReference>
<keyword evidence="7" id="KW-1133">Transmembrane helix</keyword>
<dbReference type="InterPro" id="IPR010129">
    <property type="entry name" value="T1SS_HlyD"/>
</dbReference>
<dbReference type="EMBL" id="FNUY01000001">
    <property type="protein sequence ID" value="SEF45178.1"/>
    <property type="molecule type" value="Genomic_DNA"/>
</dbReference>
<keyword evidence="4 9" id="KW-1003">Cell membrane</keyword>
<evidence type="ECO:0000256" key="4">
    <source>
        <dbReference type="ARBA" id="ARBA00022475"/>
    </source>
</evidence>
<feature type="domain" description="AprE-like long alpha-helical hairpin" evidence="10">
    <location>
        <begin position="99"/>
        <end position="286"/>
    </location>
</feature>
<dbReference type="GO" id="GO:0015031">
    <property type="term" value="P:protein transport"/>
    <property type="evidence" value="ECO:0007669"/>
    <property type="project" value="InterPro"/>
</dbReference>
<dbReference type="Pfam" id="PF25994">
    <property type="entry name" value="HH_AprE"/>
    <property type="match status" value="1"/>
</dbReference>
<comment type="similarity">
    <text evidence="2 9">Belongs to the membrane fusion protein (MFP) (TC 8.A.1) family.</text>
</comment>
<keyword evidence="6" id="KW-0812">Transmembrane</keyword>
<evidence type="ECO:0000256" key="7">
    <source>
        <dbReference type="ARBA" id="ARBA00022989"/>
    </source>
</evidence>
<protein>
    <recommendedName>
        <fullName evidence="9">Membrane fusion protein (MFP) family protein</fullName>
    </recommendedName>
</protein>
<dbReference type="InterPro" id="IPR050739">
    <property type="entry name" value="MFP"/>
</dbReference>
<organism evidence="12 13">
    <name type="scientific">Bosea lathyri</name>
    <dbReference type="NCBI Taxonomy" id="1036778"/>
    <lineage>
        <taxon>Bacteria</taxon>
        <taxon>Pseudomonadati</taxon>
        <taxon>Pseudomonadota</taxon>
        <taxon>Alphaproteobacteria</taxon>
        <taxon>Hyphomicrobiales</taxon>
        <taxon>Boseaceae</taxon>
        <taxon>Bosea</taxon>
    </lineage>
</organism>
<dbReference type="InterPro" id="IPR058781">
    <property type="entry name" value="HH_AprE-like"/>
</dbReference>
<evidence type="ECO:0000256" key="3">
    <source>
        <dbReference type="ARBA" id="ARBA00022448"/>
    </source>
</evidence>
<evidence type="ECO:0000256" key="9">
    <source>
        <dbReference type="RuleBase" id="RU365093"/>
    </source>
</evidence>
<comment type="subcellular location">
    <subcellularLocation>
        <location evidence="1 9">Cell inner membrane</location>
        <topology evidence="1 9">Single-pass membrane protein</topology>
    </subcellularLocation>
</comment>
<proteinExistence type="inferred from homology"/>
<feature type="domain" description="AprE-like beta-barrel" evidence="11">
    <location>
        <begin position="330"/>
        <end position="423"/>
    </location>
</feature>
<dbReference type="GO" id="GO:0005886">
    <property type="term" value="C:plasma membrane"/>
    <property type="evidence" value="ECO:0007669"/>
    <property type="project" value="UniProtKB-SubCell"/>
</dbReference>
<keyword evidence="3 9" id="KW-0813">Transport</keyword>